<dbReference type="PRINTS" id="PR01950">
    <property type="entry name" value="LANCSUPER"/>
</dbReference>
<evidence type="ECO:0000313" key="3">
    <source>
        <dbReference type="Proteomes" id="UP001430193"/>
    </source>
</evidence>
<evidence type="ECO:0000259" key="1">
    <source>
        <dbReference type="Pfam" id="PF13575"/>
    </source>
</evidence>
<proteinExistence type="predicted"/>
<reference evidence="2" key="1">
    <citation type="submission" date="2020-10" db="EMBL/GenBank/DDBJ databases">
        <title>Phylogeny of dyella-like bacteria.</title>
        <authorList>
            <person name="Fu J."/>
        </authorList>
    </citation>
    <scope>NUCLEOTIDE SEQUENCE</scope>
    <source>
        <strain evidence="2">DHON07</strain>
    </source>
</reference>
<dbReference type="Gene3D" id="1.50.10.10">
    <property type="match status" value="1"/>
</dbReference>
<accession>A0ABS2KKF8</accession>
<dbReference type="EMBL" id="JADIKF010000040">
    <property type="protein sequence ID" value="MBM7131277.1"/>
    <property type="molecule type" value="Genomic_DNA"/>
</dbReference>
<dbReference type="Pfam" id="PF05147">
    <property type="entry name" value="LANC_like"/>
    <property type="match status" value="1"/>
</dbReference>
<name>A0ABS2KKF8_9GAMM</name>
<dbReference type="SMART" id="SM01260">
    <property type="entry name" value="LANC_like"/>
    <property type="match status" value="1"/>
</dbReference>
<dbReference type="InterPro" id="IPR017146">
    <property type="entry name" value="Lanti_2_LanM"/>
</dbReference>
<feature type="domain" description="Lantibiotic biosynthesis protein dehydration" evidence="1">
    <location>
        <begin position="105"/>
        <end position="480"/>
    </location>
</feature>
<dbReference type="Proteomes" id="UP001430193">
    <property type="component" value="Unassembled WGS sequence"/>
</dbReference>
<dbReference type="NCBIfam" id="TIGR03897">
    <property type="entry name" value="lanti_2_LanM"/>
    <property type="match status" value="1"/>
</dbReference>
<dbReference type="InterPro" id="IPR007822">
    <property type="entry name" value="LANC-like"/>
</dbReference>
<dbReference type="SUPFAM" id="SSF158745">
    <property type="entry name" value="LanC-like"/>
    <property type="match status" value="1"/>
</dbReference>
<dbReference type="InterPro" id="IPR012341">
    <property type="entry name" value="6hp_glycosidase-like_sf"/>
</dbReference>
<dbReference type="CDD" id="cd04792">
    <property type="entry name" value="LanM-like"/>
    <property type="match status" value="1"/>
</dbReference>
<dbReference type="PIRSF" id="PIRSF037228">
    <property type="entry name" value="Lant_mod_RumM"/>
    <property type="match status" value="1"/>
</dbReference>
<organism evidence="2 3">
    <name type="scientific">Dyella mobilis</name>
    <dbReference type="NCBI Taxonomy" id="1849582"/>
    <lineage>
        <taxon>Bacteria</taxon>
        <taxon>Pseudomonadati</taxon>
        <taxon>Pseudomonadota</taxon>
        <taxon>Gammaproteobacteria</taxon>
        <taxon>Lysobacterales</taxon>
        <taxon>Rhodanobacteraceae</taxon>
        <taxon>Dyella</taxon>
    </lineage>
</organism>
<evidence type="ECO:0000313" key="2">
    <source>
        <dbReference type="EMBL" id="MBM7131277.1"/>
    </source>
</evidence>
<sequence length="959" mass="103803">MASFAIAENFIASLGCLFAPSLGRLATQLILIPELSSGEREVILGQTRDSLSKALHAKLTRLLLLELNAARVEERLEGADGAERWNDFIEASSQREFWHELTEHYPSLMQRVESLIEHRCTASHLFAKRWASDRASLSSLCGMPVGELQELSFGAGDSHRGGLTVALLRCSGGRLVYKPRSVAVDVALQNFIAGLAQAHGSPLSIHVPRVIDRGDYGWSAFVEHEYANGDEELSSFYTGIGYLLAIMHLLGASDLHAENLIAHRGTPVVVDCETLFTPRPPMPPSGFGQALDKASELINGTVLHIGLLPGRAQALGWRGIDYSGVGLLPGEQPMMSQPVILNAGTDEACLGSALFPVPIAKNHPSPEPALATYWPKALEGFERLTDTLRRLDEAGELQHLLRGFDDCRVRVVVRPTEAYAELGRMLWHPVSLHNEAQAKQRARDLMAKMATNIVLAPGDPAVIESELEDLLVGDIPFFSTLVHDGQLHGSRGVRWLPPGHLAHAALRNWRASDFAFERNVIRATMVSAYLNDGWTSLGTTLKPSAIQHGDLDARRRKHAAHIVQELVSNAIRGEDGSVAWVAPVLDVTGWSVQPLAADLYGGLSGVALLAAAYVREMHAGRADPVAGIEVLSRDIQHTLWLAETRLASMVHGDIKVRPPAPGAYIGLGGQIWTLLMLAQWDGHRGDELPRAKAMADGILDAAAADDMHEMLTGKAGAIPALLLLARQSGESHYLDIAAQLGHQLCDVAHREGDRVWWVHTERAPTGLGGFSHGVTGIGWALSKLARATGEQRFEQMAQAAFCFEDATFDEDEQGWTDLRDLGGPKTSSVWCHGSVGIGLAHLDLDPGMQHPRTRTLLQRAAHSTANHGLGWNHCLCHGDLGAWELLGQAIAAGVAPQGMTRDGMQAYLFSSLEQHGPYCGMTSGVFVPGLMPGLGGVAYQLLRMHPESHLPSVLVPSTQ</sequence>
<comment type="caution">
    <text evidence="2">The sequence shown here is derived from an EMBL/GenBank/DDBJ whole genome shotgun (WGS) entry which is preliminary data.</text>
</comment>
<dbReference type="InterPro" id="IPR025410">
    <property type="entry name" value="Lant_dehyd"/>
</dbReference>
<gene>
    <name evidence="2" type="ORF">ISS99_17255</name>
</gene>
<keyword evidence="3" id="KW-1185">Reference proteome</keyword>
<dbReference type="Pfam" id="PF13575">
    <property type="entry name" value="DUF4135"/>
    <property type="match status" value="1"/>
</dbReference>
<protein>
    <submittedName>
        <fullName evidence="2">Type 2 lantipeptide synthetase LanM family protein</fullName>
    </submittedName>
</protein>
<dbReference type="RefSeq" id="WP_204632867.1">
    <property type="nucleotide sequence ID" value="NZ_BSOC01000005.1"/>
</dbReference>